<dbReference type="GO" id="GO:0005634">
    <property type="term" value="C:nucleus"/>
    <property type="evidence" value="ECO:0007669"/>
    <property type="project" value="UniProtKB-SubCell"/>
</dbReference>
<evidence type="ECO:0000256" key="6">
    <source>
        <dbReference type="SAM" id="MobiDB-lite"/>
    </source>
</evidence>
<comment type="caution">
    <text evidence="7">The sequence shown here is derived from an EMBL/GenBank/DDBJ whole genome shotgun (WGS) entry which is preliminary data.</text>
</comment>
<comment type="subcellular location">
    <subcellularLocation>
        <location evidence="1">Nucleus</location>
    </subcellularLocation>
</comment>
<dbReference type="PRINTS" id="PR00056">
    <property type="entry name" value="HSFDOMAIN"/>
</dbReference>
<reference evidence="7" key="1">
    <citation type="submission" date="2020-04" db="EMBL/GenBank/DDBJ databases">
        <authorList>
            <person name="Alioto T."/>
            <person name="Alioto T."/>
            <person name="Gomez Garrido J."/>
        </authorList>
    </citation>
    <scope>NUCLEOTIDE SEQUENCE</scope>
    <source>
        <strain evidence="7">A484AB</strain>
    </source>
</reference>
<keyword evidence="3" id="KW-0238">DNA-binding</keyword>
<dbReference type="SUPFAM" id="SSF46785">
    <property type="entry name" value="Winged helix' DNA-binding domain"/>
    <property type="match status" value="1"/>
</dbReference>
<dbReference type="PANTHER" id="PTHR10015">
    <property type="entry name" value="HEAT SHOCK TRANSCRIPTION FACTOR"/>
    <property type="match status" value="1"/>
</dbReference>
<evidence type="ECO:0000256" key="4">
    <source>
        <dbReference type="ARBA" id="ARBA00023242"/>
    </source>
</evidence>
<dbReference type="InterPro" id="IPR000232">
    <property type="entry name" value="HSF_DNA-bd"/>
</dbReference>
<keyword evidence="4" id="KW-0539">Nucleus</keyword>
<evidence type="ECO:0000256" key="1">
    <source>
        <dbReference type="ARBA" id="ARBA00004123"/>
    </source>
</evidence>
<accession>A0A7D9EUS6</accession>
<keyword evidence="8" id="KW-1185">Reference proteome</keyword>
<dbReference type="AlphaFoldDB" id="A0A7D9EUS6"/>
<dbReference type="Proteomes" id="UP001152795">
    <property type="component" value="Unassembled WGS sequence"/>
</dbReference>
<dbReference type="PANTHER" id="PTHR10015:SF465">
    <property type="entry name" value="HSF-TYPE DNA-BINDING DOMAIN-CONTAINING PROTEIN"/>
    <property type="match status" value="1"/>
</dbReference>
<keyword evidence="7" id="KW-0346">Stress response</keyword>
<name>A0A7D9EUS6_PARCT</name>
<evidence type="ECO:0000313" key="8">
    <source>
        <dbReference type="Proteomes" id="UP001152795"/>
    </source>
</evidence>
<dbReference type="GO" id="GO:0043565">
    <property type="term" value="F:sequence-specific DNA binding"/>
    <property type="evidence" value="ECO:0007669"/>
    <property type="project" value="InterPro"/>
</dbReference>
<dbReference type="InterPro" id="IPR036388">
    <property type="entry name" value="WH-like_DNA-bd_sf"/>
</dbReference>
<dbReference type="GO" id="GO:0003700">
    <property type="term" value="F:DNA-binding transcription factor activity"/>
    <property type="evidence" value="ECO:0007669"/>
    <property type="project" value="InterPro"/>
</dbReference>
<protein>
    <submittedName>
        <fullName evidence="7">Heat shock factor</fullName>
    </submittedName>
</protein>
<organism evidence="7 8">
    <name type="scientific">Paramuricea clavata</name>
    <name type="common">Red gorgonian</name>
    <name type="synonym">Violescent sea-whip</name>
    <dbReference type="NCBI Taxonomy" id="317549"/>
    <lineage>
        <taxon>Eukaryota</taxon>
        <taxon>Metazoa</taxon>
        <taxon>Cnidaria</taxon>
        <taxon>Anthozoa</taxon>
        <taxon>Octocorallia</taxon>
        <taxon>Malacalcyonacea</taxon>
        <taxon>Plexauridae</taxon>
        <taxon>Paramuricea</taxon>
    </lineage>
</organism>
<evidence type="ECO:0000256" key="3">
    <source>
        <dbReference type="ARBA" id="ARBA00023125"/>
    </source>
</evidence>
<feature type="region of interest" description="Disordered" evidence="6">
    <location>
        <begin position="139"/>
        <end position="176"/>
    </location>
</feature>
<dbReference type="SMART" id="SM00415">
    <property type="entry name" value="HSF"/>
    <property type="match status" value="1"/>
</dbReference>
<dbReference type="InterPro" id="IPR036390">
    <property type="entry name" value="WH_DNA-bd_sf"/>
</dbReference>
<comment type="similarity">
    <text evidence="2 5">Belongs to the HSF family.</text>
</comment>
<dbReference type="Gene3D" id="1.10.10.10">
    <property type="entry name" value="Winged helix-like DNA-binding domain superfamily/Winged helix DNA-binding domain"/>
    <property type="match status" value="1"/>
</dbReference>
<sequence length="306" mass="35044">MSTLFLGVILLKKVSLSRKMASFQSPSLSSAKLKPLSPFVSKLKVLLSDSKYQDAIRWSVNGEAIVIFNADTFKRIVLDKTAEMFKTKNFTSFVRQLNLYGFRKVPTNGKSDPNKNMKFEHPHFVQSKPQMMHLVQRTCSSSKKRKTGGDILRPLYDDKVSRSQPRAGRKSESHAREKAAWLNDYYQQATKKQASKLSTPSKGNELAVYQDEEAFEDNEQLALEYMYQKFKEEQHAVQLLMYLKYSPPNPEVFPTGVWEPQLPQLQARHSVVYTGSQHLPNTRLCHCLSCPPVYESTEPTSQTRLI</sequence>
<evidence type="ECO:0000313" key="7">
    <source>
        <dbReference type="EMBL" id="CAB4018882.1"/>
    </source>
</evidence>
<evidence type="ECO:0000256" key="5">
    <source>
        <dbReference type="RuleBase" id="RU004020"/>
    </source>
</evidence>
<gene>
    <name evidence="7" type="ORF">PACLA_8A080285</name>
</gene>
<evidence type="ECO:0000256" key="2">
    <source>
        <dbReference type="ARBA" id="ARBA00006403"/>
    </source>
</evidence>
<proteinExistence type="inferred from homology"/>
<dbReference type="OrthoDB" id="6418155at2759"/>
<dbReference type="Pfam" id="PF00447">
    <property type="entry name" value="HSF_DNA-bind"/>
    <property type="match status" value="1"/>
</dbReference>
<dbReference type="EMBL" id="CACRXK020010207">
    <property type="protein sequence ID" value="CAB4018882.1"/>
    <property type="molecule type" value="Genomic_DNA"/>
</dbReference>